<dbReference type="RefSeq" id="WP_244804593.1">
    <property type="nucleotide sequence ID" value="NZ_JALIEA010000013.1"/>
</dbReference>
<dbReference type="Pfam" id="PF02627">
    <property type="entry name" value="CMD"/>
    <property type="match status" value="1"/>
</dbReference>
<dbReference type="InterPro" id="IPR004675">
    <property type="entry name" value="AhpD_core"/>
</dbReference>
<sequence length="144" mass="16072">MTHLDLMKTHKRTYAAAGAFEFAARSGLDRRTRLLVELRASFLNSCSFCIGMHSDEALKHDFGQDWIDAVRDWTPDGTDTRFSTSDNLVLAFTTAGTRLSEDADFDVALQEQVVEHFGEKTTGALISEIAAINMWNRLGVLSQK</sequence>
<dbReference type="AlphaFoldDB" id="A0A9X1WHP2"/>
<gene>
    <name evidence="2" type="ORF">MUN33_09050</name>
</gene>
<dbReference type="Proteomes" id="UP001139207">
    <property type="component" value="Unassembled WGS sequence"/>
</dbReference>
<dbReference type="EMBL" id="JALIEA010000013">
    <property type="protein sequence ID" value="MCJ7858860.1"/>
    <property type="molecule type" value="Genomic_DNA"/>
</dbReference>
<accession>A0A9X1WHP2</accession>
<dbReference type="PANTHER" id="PTHR34846">
    <property type="entry name" value="4-CARBOXYMUCONOLACTONE DECARBOXYLASE FAMILY PROTEIN (AFU_ORTHOLOGUE AFUA_6G11590)"/>
    <property type="match status" value="1"/>
</dbReference>
<dbReference type="Gene3D" id="1.20.1290.10">
    <property type="entry name" value="AhpD-like"/>
    <property type="match status" value="1"/>
</dbReference>
<dbReference type="NCBIfam" id="TIGR00778">
    <property type="entry name" value="ahpD_dom"/>
    <property type="match status" value="1"/>
</dbReference>
<evidence type="ECO:0000313" key="2">
    <source>
        <dbReference type="EMBL" id="MCJ7858860.1"/>
    </source>
</evidence>
<dbReference type="InterPro" id="IPR003779">
    <property type="entry name" value="CMD-like"/>
</dbReference>
<feature type="domain" description="Carboxymuconolactone decarboxylase-like" evidence="1">
    <location>
        <begin position="13"/>
        <end position="73"/>
    </location>
</feature>
<protein>
    <submittedName>
        <fullName evidence="2">Carboxymuconolactone decarboxylase family protein</fullName>
    </submittedName>
</protein>
<proteinExistence type="predicted"/>
<reference evidence="2" key="1">
    <citation type="submission" date="2022-04" db="EMBL/GenBank/DDBJ databases">
        <title>Corynebacterium kalidii LD5P10.</title>
        <authorList>
            <person name="Sun J.Q."/>
        </authorList>
    </citation>
    <scope>NUCLEOTIDE SEQUENCE</scope>
    <source>
        <strain evidence="2">LD5P10</strain>
    </source>
</reference>
<keyword evidence="3" id="KW-1185">Reference proteome</keyword>
<evidence type="ECO:0000313" key="3">
    <source>
        <dbReference type="Proteomes" id="UP001139207"/>
    </source>
</evidence>
<dbReference type="SUPFAM" id="SSF69118">
    <property type="entry name" value="AhpD-like"/>
    <property type="match status" value="1"/>
</dbReference>
<dbReference type="GO" id="GO:0051920">
    <property type="term" value="F:peroxiredoxin activity"/>
    <property type="evidence" value="ECO:0007669"/>
    <property type="project" value="InterPro"/>
</dbReference>
<comment type="caution">
    <text evidence="2">The sequence shown here is derived from an EMBL/GenBank/DDBJ whole genome shotgun (WGS) entry which is preliminary data.</text>
</comment>
<dbReference type="PANTHER" id="PTHR34846:SF5">
    <property type="entry name" value="CARBOXYMUCONOLACTONE DECARBOXYLASE-LIKE DOMAIN-CONTAINING PROTEIN"/>
    <property type="match status" value="1"/>
</dbReference>
<name>A0A9X1WHP2_9CORY</name>
<evidence type="ECO:0000259" key="1">
    <source>
        <dbReference type="Pfam" id="PF02627"/>
    </source>
</evidence>
<dbReference type="InterPro" id="IPR029032">
    <property type="entry name" value="AhpD-like"/>
</dbReference>
<organism evidence="2 3">
    <name type="scientific">Corynebacterium kalidii</name>
    <dbReference type="NCBI Taxonomy" id="2931982"/>
    <lineage>
        <taxon>Bacteria</taxon>
        <taxon>Bacillati</taxon>
        <taxon>Actinomycetota</taxon>
        <taxon>Actinomycetes</taxon>
        <taxon>Mycobacteriales</taxon>
        <taxon>Corynebacteriaceae</taxon>
        <taxon>Corynebacterium</taxon>
    </lineage>
</organism>